<name>A0A8X6TGG7_NEPPI</name>
<sequence length="120" mass="13351">MQGASVRVRASSQDSDSGGRGVGGPMDRPVLCSFGSSLGRKPFCDSTSFECEVTCHASLHPYIPKTYTHQSEQTPPTDSLSYDQPYLEPILDQHFGSLIQTRKRSKHPELIQYAQACRRF</sequence>
<evidence type="ECO:0000313" key="2">
    <source>
        <dbReference type="EMBL" id="GFT12346.1"/>
    </source>
</evidence>
<comment type="caution">
    <text evidence="2">The sequence shown here is derived from an EMBL/GenBank/DDBJ whole genome shotgun (WGS) entry which is preliminary data.</text>
</comment>
<dbReference type="Proteomes" id="UP000887013">
    <property type="component" value="Unassembled WGS sequence"/>
</dbReference>
<protein>
    <submittedName>
        <fullName evidence="2">Uncharacterized protein</fullName>
    </submittedName>
</protein>
<keyword evidence="3" id="KW-1185">Reference proteome</keyword>
<evidence type="ECO:0000256" key="1">
    <source>
        <dbReference type="SAM" id="MobiDB-lite"/>
    </source>
</evidence>
<gene>
    <name evidence="2" type="ORF">NPIL_448051</name>
</gene>
<feature type="region of interest" description="Disordered" evidence="1">
    <location>
        <begin position="1"/>
        <end position="27"/>
    </location>
</feature>
<proteinExistence type="predicted"/>
<organism evidence="2 3">
    <name type="scientific">Nephila pilipes</name>
    <name type="common">Giant wood spider</name>
    <name type="synonym">Nephila maculata</name>
    <dbReference type="NCBI Taxonomy" id="299642"/>
    <lineage>
        <taxon>Eukaryota</taxon>
        <taxon>Metazoa</taxon>
        <taxon>Ecdysozoa</taxon>
        <taxon>Arthropoda</taxon>
        <taxon>Chelicerata</taxon>
        <taxon>Arachnida</taxon>
        <taxon>Araneae</taxon>
        <taxon>Araneomorphae</taxon>
        <taxon>Entelegynae</taxon>
        <taxon>Araneoidea</taxon>
        <taxon>Nephilidae</taxon>
        <taxon>Nephila</taxon>
    </lineage>
</organism>
<dbReference type="AlphaFoldDB" id="A0A8X6TGG7"/>
<reference evidence="2" key="1">
    <citation type="submission" date="2020-08" db="EMBL/GenBank/DDBJ databases">
        <title>Multicomponent nature underlies the extraordinary mechanical properties of spider dragline silk.</title>
        <authorList>
            <person name="Kono N."/>
            <person name="Nakamura H."/>
            <person name="Mori M."/>
            <person name="Yoshida Y."/>
            <person name="Ohtoshi R."/>
            <person name="Malay A.D."/>
            <person name="Moran D.A.P."/>
            <person name="Tomita M."/>
            <person name="Numata K."/>
            <person name="Arakawa K."/>
        </authorList>
    </citation>
    <scope>NUCLEOTIDE SEQUENCE</scope>
</reference>
<accession>A0A8X6TGG7</accession>
<evidence type="ECO:0000313" key="3">
    <source>
        <dbReference type="Proteomes" id="UP000887013"/>
    </source>
</evidence>
<dbReference type="EMBL" id="BMAW01009165">
    <property type="protein sequence ID" value="GFT12346.1"/>
    <property type="molecule type" value="Genomic_DNA"/>
</dbReference>